<organism evidence="2 3">
    <name type="scientific">Halarchaeum nitratireducens</name>
    <dbReference type="NCBI Taxonomy" id="489913"/>
    <lineage>
        <taxon>Archaea</taxon>
        <taxon>Methanobacteriati</taxon>
        <taxon>Methanobacteriota</taxon>
        <taxon>Stenosarchaea group</taxon>
        <taxon>Halobacteria</taxon>
        <taxon>Halobacteriales</taxon>
        <taxon>Halobacteriaceae</taxon>
    </lineage>
</organism>
<gene>
    <name evidence="2" type="ORF">GCM10009021_19770</name>
</gene>
<accession>A0A830GBX3</accession>
<comment type="caution">
    <text evidence="2">The sequence shown here is derived from an EMBL/GenBank/DDBJ whole genome shotgun (WGS) entry which is preliminary data.</text>
</comment>
<evidence type="ECO:0000256" key="1">
    <source>
        <dbReference type="SAM" id="MobiDB-lite"/>
    </source>
</evidence>
<dbReference type="AlphaFoldDB" id="A0A830GBX3"/>
<dbReference type="EMBL" id="BMOQ01000005">
    <property type="protein sequence ID" value="GGN18757.1"/>
    <property type="molecule type" value="Genomic_DNA"/>
</dbReference>
<reference evidence="2 3" key="1">
    <citation type="journal article" date="2019" name="Int. J. Syst. Evol. Microbiol.">
        <title>The Global Catalogue of Microorganisms (GCM) 10K type strain sequencing project: providing services to taxonomists for standard genome sequencing and annotation.</title>
        <authorList>
            <consortium name="The Broad Institute Genomics Platform"/>
            <consortium name="The Broad Institute Genome Sequencing Center for Infectious Disease"/>
            <person name="Wu L."/>
            <person name="Ma J."/>
        </authorList>
    </citation>
    <scope>NUCLEOTIDE SEQUENCE [LARGE SCALE GENOMIC DNA]</scope>
    <source>
        <strain evidence="2 3">JCM 16331</strain>
    </source>
</reference>
<evidence type="ECO:0000313" key="2">
    <source>
        <dbReference type="EMBL" id="GGN18757.1"/>
    </source>
</evidence>
<feature type="region of interest" description="Disordered" evidence="1">
    <location>
        <begin position="1"/>
        <end position="34"/>
    </location>
</feature>
<feature type="region of interest" description="Disordered" evidence="1">
    <location>
        <begin position="82"/>
        <end position="128"/>
    </location>
</feature>
<proteinExistence type="predicted"/>
<feature type="compositionally biased region" description="Acidic residues" evidence="1">
    <location>
        <begin position="105"/>
        <end position="115"/>
    </location>
</feature>
<feature type="compositionally biased region" description="Acidic residues" evidence="1">
    <location>
        <begin position="23"/>
        <end position="32"/>
    </location>
</feature>
<sequence>MLLRMSQGKQPSWDDLSEVSSGNDDEEYDDVLNLDPGDSVVAEVRAIERDADRYGRDRFHLTRVDGEEPRYVSYFASASVTRPLDNADVGPGDVVGIKKDNDPYTFEDDDGEEQEAYGFEVRVRDGGE</sequence>
<keyword evidence="3" id="KW-1185">Reference proteome</keyword>
<name>A0A830GBX3_9EURY</name>
<protein>
    <submittedName>
        <fullName evidence="2">Uncharacterized protein</fullName>
    </submittedName>
</protein>
<evidence type="ECO:0000313" key="3">
    <source>
        <dbReference type="Proteomes" id="UP000608850"/>
    </source>
</evidence>
<dbReference type="Proteomes" id="UP000608850">
    <property type="component" value="Unassembled WGS sequence"/>
</dbReference>